<sequence>MRTTTELPELRGVLSRSRLIELGVTERRLRTAVDRAEILRLSEGRYVSGDEWDSLDAWGRLLARTRAFAASSSSAYIVSGWSALALHGVPDIVAPAPTPSLIRRKWGTSGSDRTTYGYIRNCVPPDEAITEVDGLLVLEKGFAMADLVRSTGRLTSLILADAVAADSLAAEGMARSLVTLRRWPRFPRSEWLVRHTDPLSESPLESAGRFRALQAGLPAPISNAWLGPGYPERRVDLWWEQYALAGEADGAVKFLVDPARAVALQHARQSSLEGLGVRFVRYDWFGAFRQSEVLASRFSAALEAPRPPLSRSLRWWPCQEGWAIRRGDVTVDDCPGRVVATSSDRTILG</sequence>
<evidence type="ECO:0000313" key="1">
    <source>
        <dbReference type="EMBL" id="XCG64689.1"/>
    </source>
</evidence>
<gene>
    <name evidence="1" type="ORF">ABLG96_05035</name>
</gene>
<dbReference type="RefSeq" id="WP_353650302.1">
    <property type="nucleotide sequence ID" value="NZ_CP159218.1"/>
</dbReference>
<accession>A0AAU8DS73</accession>
<protein>
    <recommendedName>
        <fullName evidence="2">Transcriptional regulator, AbiEi antitoxin, Type IV TA system</fullName>
    </recommendedName>
</protein>
<dbReference type="EMBL" id="CP159218">
    <property type="protein sequence ID" value="XCG64689.1"/>
    <property type="molecule type" value="Genomic_DNA"/>
</dbReference>
<proteinExistence type="predicted"/>
<dbReference type="AlphaFoldDB" id="A0AAU8DS73"/>
<name>A0AAU8DS73_9ACTN</name>
<reference evidence="1" key="1">
    <citation type="submission" date="2024-05" db="EMBL/GenBank/DDBJ databases">
        <authorList>
            <person name="Cai S.Y."/>
            <person name="Jin L.M."/>
            <person name="Li H.R."/>
        </authorList>
    </citation>
    <scope>NUCLEOTIDE SEQUENCE</scope>
    <source>
        <strain evidence="1">A5-74</strain>
    </source>
</reference>
<organism evidence="1">
    <name type="scientific">Nakamurella sp. A5-74</name>
    <dbReference type="NCBI Taxonomy" id="3158264"/>
    <lineage>
        <taxon>Bacteria</taxon>
        <taxon>Bacillati</taxon>
        <taxon>Actinomycetota</taxon>
        <taxon>Actinomycetes</taxon>
        <taxon>Nakamurellales</taxon>
        <taxon>Nakamurellaceae</taxon>
        <taxon>Nakamurella</taxon>
    </lineage>
</organism>
<evidence type="ECO:0008006" key="2">
    <source>
        <dbReference type="Google" id="ProtNLM"/>
    </source>
</evidence>